<dbReference type="Pfam" id="PF13427">
    <property type="entry name" value="AadA_C"/>
    <property type="match status" value="1"/>
</dbReference>
<keyword evidence="1" id="KW-0808">Transferase</keyword>
<proteinExistence type="predicted"/>
<dbReference type="InterPro" id="IPR025184">
    <property type="entry name" value="AadA_C"/>
</dbReference>
<evidence type="ECO:0000259" key="2">
    <source>
        <dbReference type="Pfam" id="PF13427"/>
    </source>
</evidence>
<evidence type="ECO:0000313" key="3">
    <source>
        <dbReference type="EMBL" id="UOQ44760.1"/>
    </source>
</evidence>
<keyword evidence="4" id="KW-1185">Reference proteome</keyword>
<name>A0ABY4EK01_9BACI</name>
<gene>
    <name evidence="3" type="ORF">MUN89_02035</name>
</gene>
<reference evidence="3 4" key="1">
    <citation type="submission" date="2022-04" db="EMBL/GenBank/DDBJ databases">
        <title>Halobacillus sp. isolated from saltern.</title>
        <authorList>
            <person name="Won M."/>
            <person name="Lee C.-M."/>
            <person name="Woen H.-Y."/>
            <person name="Kwon S.-W."/>
        </authorList>
    </citation>
    <scope>NUCLEOTIDE SEQUENCE [LARGE SCALE GENOMIC DNA]</scope>
    <source>
        <strain evidence="3 4">SSBR10-3</strain>
    </source>
</reference>
<protein>
    <submittedName>
        <fullName evidence="3">DUF4111 domain-containing protein</fullName>
    </submittedName>
</protein>
<feature type="domain" description="Adenylyltransferase AadA C-terminal" evidence="2">
    <location>
        <begin position="7"/>
        <end position="95"/>
    </location>
</feature>
<dbReference type="RefSeq" id="WP_244710973.1">
    <property type="nucleotide sequence ID" value="NZ_CP095073.1"/>
</dbReference>
<sequence>MDGHINDYWPSYLERMKDRELTEEDMVWVTSGITRILYTLSQKEICSKEKALQWGKAAFHDYSELLNHALELRLGRRGGRQTEKQELLAFAKTAVQRGKRMLEQR</sequence>
<evidence type="ECO:0000256" key="1">
    <source>
        <dbReference type="ARBA" id="ARBA00022679"/>
    </source>
</evidence>
<dbReference type="EMBL" id="CP095073">
    <property type="protein sequence ID" value="UOQ44760.1"/>
    <property type="molecule type" value="Genomic_DNA"/>
</dbReference>
<evidence type="ECO:0000313" key="4">
    <source>
        <dbReference type="Proteomes" id="UP000831787"/>
    </source>
</evidence>
<accession>A0ABY4EK01</accession>
<dbReference type="Proteomes" id="UP000831787">
    <property type="component" value="Chromosome"/>
</dbReference>
<organism evidence="3 4">
    <name type="scientific">Halobacillus salinarum</name>
    <dbReference type="NCBI Taxonomy" id="2932257"/>
    <lineage>
        <taxon>Bacteria</taxon>
        <taxon>Bacillati</taxon>
        <taxon>Bacillota</taxon>
        <taxon>Bacilli</taxon>
        <taxon>Bacillales</taxon>
        <taxon>Bacillaceae</taxon>
        <taxon>Halobacillus</taxon>
    </lineage>
</organism>